<name>A0ABQ9HIE0_9NEOP</name>
<reference evidence="2 3" key="1">
    <citation type="submission" date="2023-02" db="EMBL/GenBank/DDBJ databases">
        <title>LHISI_Scaffold_Assembly.</title>
        <authorList>
            <person name="Stuart O.P."/>
            <person name="Cleave R."/>
            <person name="Magrath M.J.L."/>
            <person name="Mikheyev A.S."/>
        </authorList>
    </citation>
    <scope>NUCLEOTIDE SEQUENCE [LARGE SCALE GENOMIC DNA]</scope>
    <source>
        <strain evidence="2">Daus_M_001</strain>
        <tissue evidence="2">Leg muscle</tissue>
    </source>
</reference>
<gene>
    <name evidence="2" type="ORF">PR048_015845</name>
</gene>
<protein>
    <submittedName>
        <fullName evidence="2">Uncharacterized protein</fullName>
    </submittedName>
</protein>
<sequence length="634" mass="69289">MYILFLQETLPVLLEEIPLAIRHATWYQQYAAHLISDNMCDRSLMLCIQGDGLASHVKAHVYRTPLATVQNLIGRIVTAIGDVKDSPRKLVAARQSVREVECHGTGSRAKLKVCEGVLLRASNRVAGVFSRGQLVAGNRPEESELDQHVLEWRIGLKIEGNSVEGYLKNGSGTLTLRAGVWAMIRQKGNDLEPMRVKRAAPERKGGGNGNERKNPPTSGIVRHNIHMRKSGATSSGIEPGSYKWEEGRLITEAPGMLYVHFRIIIVMFDKRNDPIVAVTAASDIADLLMAEDDSAYKLQTTRLERFDWPRMRVNTTSVDIGSSCRVCVGIVLLCTGYSRTTANCSSRRENTISRGVSLDYEPWVCGSTSAPLYLNAVASHVQTLCGFVIKHGASPSPQKSLPCDYDETANSRRYGGFNRKRDYVAARPRSRREGAIKTTVTRTASASSLLRARRSVSVCGRFPRKPADQLHRPARFPLAKIRKYLAGIELGSSWWKASSVTTKPQLPLSTPKISYSKRSMGGGARETKGGTHLGVAYLVAAALSYAEVSAEGRHGVVAVSLGYGHPCAASPRAAAPGAPVSPAAVDGRLLLADHHTLLVQAPLRTHSPLHNYCCAKTTRRLPTLNYFSSYATAR</sequence>
<evidence type="ECO:0000313" key="2">
    <source>
        <dbReference type="EMBL" id="KAJ8883989.1"/>
    </source>
</evidence>
<evidence type="ECO:0000313" key="3">
    <source>
        <dbReference type="Proteomes" id="UP001159363"/>
    </source>
</evidence>
<proteinExistence type="predicted"/>
<comment type="caution">
    <text evidence="2">The sequence shown here is derived from an EMBL/GenBank/DDBJ whole genome shotgun (WGS) entry which is preliminary data.</text>
</comment>
<feature type="compositionally biased region" description="Basic and acidic residues" evidence="1">
    <location>
        <begin position="197"/>
        <end position="214"/>
    </location>
</feature>
<accession>A0ABQ9HIE0</accession>
<organism evidence="2 3">
    <name type="scientific">Dryococelus australis</name>
    <dbReference type="NCBI Taxonomy" id="614101"/>
    <lineage>
        <taxon>Eukaryota</taxon>
        <taxon>Metazoa</taxon>
        <taxon>Ecdysozoa</taxon>
        <taxon>Arthropoda</taxon>
        <taxon>Hexapoda</taxon>
        <taxon>Insecta</taxon>
        <taxon>Pterygota</taxon>
        <taxon>Neoptera</taxon>
        <taxon>Polyneoptera</taxon>
        <taxon>Phasmatodea</taxon>
        <taxon>Verophasmatodea</taxon>
        <taxon>Anareolatae</taxon>
        <taxon>Phasmatidae</taxon>
        <taxon>Eurycanthinae</taxon>
        <taxon>Dryococelus</taxon>
    </lineage>
</organism>
<keyword evidence="3" id="KW-1185">Reference proteome</keyword>
<dbReference type="Proteomes" id="UP001159363">
    <property type="component" value="Chromosome 4"/>
</dbReference>
<evidence type="ECO:0000256" key="1">
    <source>
        <dbReference type="SAM" id="MobiDB-lite"/>
    </source>
</evidence>
<feature type="region of interest" description="Disordered" evidence="1">
    <location>
        <begin position="197"/>
        <end position="221"/>
    </location>
</feature>
<dbReference type="EMBL" id="JARBHB010000005">
    <property type="protein sequence ID" value="KAJ8883989.1"/>
    <property type="molecule type" value="Genomic_DNA"/>
</dbReference>